<dbReference type="KEGG" id="agi:FSB73_03520"/>
<dbReference type="AlphaFoldDB" id="A0A5B8VIW4"/>
<gene>
    <name evidence="3" type="ORF">FSB73_03520</name>
</gene>
<dbReference type="GO" id="GO:0016020">
    <property type="term" value="C:membrane"/>
    <property type="evidence" value="ECO:0007669"/>
    <property type="project" value="GOC"/>
</dbReference>
<dbReference type="InterPro" id="IPR001286">
    <property type="entry name" value="Glyco_hydro_59"/>
</dbReference>
<accession>A0A5B8VIW4</accession>
<dbReference type="InterPro" id="IPR013785">
    <property type="entry name" value="Aldolase_TIM"/>
</dbReference>
<dbReference type="Proteomes" id="UP000321291">
    <property type="component" value="Chromosome"/>
</dbReference>
<dbReference type="EMBL" id="CP042434">
    <property type="protein sequence ID" value="QEC70882.1"/>
    <property type="molecule type" value="Genomic_DNA"/>
</dbReference>
<dbReference type="PANTHER" id="PTHR15172">
    <property type="entry name" value="GALACTOCEREBROSIDASE"/>
    <property type="match status" value="1"/>
</dbReference>
<name>A0A5B8VIW4_9BACT</name>
<reference evidence="3 4" key="1">
    <citation type="journal article" date="2017" name="Int. J. Syst. Evol. Microbiol.">
        <title>Arachidicoccus ginsenosidivorans sp. nov., with ginsenoside-converting activity isolated from ginseng cultivating soil.</title>
        <authorList>
            <person name="Siddiqi M.Z."/>
            <person name="Aslam Z."/>
            <person name="Im W.T."/>
        </authorList>
    </citation>
    <scope>NUCLEOTIDE SEQUENCE [LARGE SCALE GENOMIC DNA]</scope>
    <source>
        <strain evidence="3 4">Gsoil 809</strain>
    </source>
</reference>
<feature type="domain" description="Glycosyl hydrolase family 59 catalytic" evidence="2">
    <location>
        <begin position="55"/>
        <end position="117"/>
    </location>
</feature>
<evidence type="ECO:0000313" key="4">
    <source>
        <dbReference type="Proteomes" id="UP000321291"/>
    </source>
</evidence>
<dbReference type="Gene3D" id="3.20.20.80">
    <property type="entry name" value="Glycosidases"/>
    <property type="match status" value="1"/>
</dbReference>
<dbReference type="GO" id="GO:0006683">
    <property type="term" value="P:galactosylceramide catabolic process"/>
    <property type="evidence" value="ECO:0007669"/>
    <property type="project" value="InterPro"/>
</dbReference>
<evidence type="ECO:0000259" key="2">
    <source>
        <dbReference type="Pfam" id="PF02057"/>
    </source>
</evidence>
<dbReference type="Pfam" id="PF02057">
    <property type="entry name" value="Glyco_hydro_59"/>
    <property type="match status" value="1"/>
</dbReference>
<keyword evidence="4" id="KW-1185">Reference proteome</keyword>
<keyword evidence="1" id="KW-0812">Transmembrane</keyword>
<dbReference type="GO" id="GO:0005764">
    <property type="term" value="C:lysosome"/>
    <property type="evidence" value="ECO:0007669"/>
    <property type="project" value="TreeGrafter"/>
</dbReference>
<dbReference type="Gene3D" id="3.20.20.70">
    <property type="entry name" value="Aldolase class I"/>
    <property type="match status" value="1"/>
</dbReference>
<evidence type="ECO:0000313" key="3">
    <source>
        <dbReference type="EMBL" id="QEC70882.1"/>
    </source>
</evidence>
<keyword evidence="1" id="KW-0472">Membrane</keyword>
<dbReference type="OrthoDB" id="9806701at2"/>
<keyword evidence="1" id="KW-1133">Transmembrane helix</keyword>
<sequence>MIRIILQKNSCGSHFNRYKRLYFREFMIVIMVFSALSGSFAQSIVINGKAGGKRFDGIGAVSGGGGTSVLLKDYPNKQRDEILDLLFKPKFGASISALLVEVPGDGNSTQGPNPVTCTAEPI</sequence>
<dbReference type="GO" id="GO:0004336">
    <property type="term" value="F:galactosylceramidase activity"/>
    <property type="evidence" value="ECO:0007669"/>
    <property type="project" value="InterPro"/>
</dbReference>
<dbReference type="PANTHER" id="PTHR15172:SF1">
    <property type="entry name" value="GALACTOCEREBROSIDASE"/>
    <property type="match status" value="1"/>
</dbReference>
<evidence type="ECO:0000256" key="1">
    <source>
        <dbReference type="SAM" id="Phobius"/>
    </source>
</evidence>
<proteinExistence type="predicted"/>
<protein>
    <recommendedName>
        <fullName evidence="2">Glycosyl hydrolase family 59 catalytic domain-containing protein</fullName>
    </recommendedName>
</protein>
<feature type="transmembrane region" description="Helical" evidence="1">
    <location>
        <begin position="21"/>
        <end position="41"/>
    </location>
</feature>
<organism evidence="3 4">
    <name type="scientific">Arachidicoccus ginsenosidivorans</name>
    <dbReference type="NCBI Taxonomy" id="496057"/>
    <lineage>
        <taxon>Bacteria</taxon>
        <taxon>Pseudomonadati</taxon>
        <taxon>Bacteroidota</taxon>
        <taxon>Chitinophagia</taxon>
        <taxon>Chitinophagales</taxon>
        <taxon>Chitinophagaceae</taxon>
        <taxon>Arachidicoccus</taxon>
    </lineage>
</organism>
<dbReference type="InterPro" id="IPR049161">
    <property type="entry name" value="GH59_cat"/>
</dbReference>